<feature type="transmembrane region" description="Helical" evidence="2">
    <location>
        <begin position="134"/>
        <end position="152"/>
    </location>
</feature>
<proteinExistence type="predicted"/>
<name>A0ABY3TM42_9MYCO</name>
<dbReference type="RefSeq" id="WP_240178950.1">
    <property type="nucleotide sequence ID" value="NZ_CP092362.2"/>
</dbReference>
<gene>
    <name evidence="4" type="ORF">MI149_05280</name>
</gene>
<evidence type="ECO:0000256" key="2">
    <source>
        <dbReference type="SAM" id="Phobius"/>
    </source>
</evidence>
<protein>
    <submittedName>
        <fullName evidence="4">Uncharacterized protein</fullName>
    </submittedName>
</protein>
<evidence type="ECO:0000256" key="1">
    <source>
        <dbReference type="SAM" id="MobiDB-lite"/>
    </source>
</evidence>
<evidence type="ECO:0000256" key="3">
    <source>
        <dbReference type="SAM" id="SignalP"/>
    </source>
</evidence>
<feature type="chain" id="PRO_5046485994" evidence="3">
    <location>
        <begin position="26"/>
        <end position="243"/>
    </location>
</feature>
<keyword evidence="5" id="KW-1185">Reference proteome</keyword>
<keyword evidence="2" id="KW-0472">Membrane</keyword>
<feature type="compositionally biased region" description="Low complexity" evidence="1">
    <location>
        <begin position="170"/>
        <end position="186"/>
    </location>
</feature>
<accession>A0ABY3TM42</accession>
<organism evidence="4 5">
    <name type="scientific">Mycolicibacterium crocinum</name>
    <dbReference type="NCBI Taxonomy" id="388459"/>
    <lineage>
        <taxon>Bacteria</taxon>
        <taxon>Bacillati</taxon>
        <taxon>Actinomycetota</taxon>
        <taxon>Actinomycetes</taxon>
        <taxon>Mycobacteriales</taxon>
        <taxon>Mycobacteriaceae</taxon>
        <taxon>Mycolicibacterium</taxon>
    </lineage>
</organism>
<keyword evidence="2" id="KW-0812">Transmembrane</keyword>
<evidence type="ECO:0000313" key="5">
    <source>
        <dbReference type="Proteomes" id="UP001055337"/>
    </source>
</evidence>
<feature type="region of interest" description="Disordered" evidence="1">
    <location>
        <begin position="170"/>
        <end position="243"/>
    </location>
</feature>
<evidence type="ECO:0000313" key="4">
    <source>
        <dbReference type="EMBL" id="ULN42532.1"/>
    </source>
</evidence>
<dbReference type="Proteomes" id="UP001055337">
    <property type="component" value="Chromosome"/>
</dbReference>
<reference evidence="4" key="1">
    <citation type="submission" date="2022-08" db="EMBL/GenBank/DDBJ databases">
        <title>Whole genome sequencing of non-tuberculosis mycobacteria type-strains.</title>
        <authorList>
            <person name="Igarashi Y."/>
            <person name="Osugi A."/>
            <person name="Mitarai S."/>
        </authorList>
    </citation>
    <scope>NUCLEOTIDE SEQUENCE</scope>
    <source>
        <strain evidence="4">JCM 16369</strain>
    </source>
</reference>
<sequence>MTRTLRLDRCTHRLAAIATAGIVAAGVLSAPIAADVAVPRHPSAIQVHTFAVDLTAVAHTTAAGASSHRSAAAVPELNFAPPTPQQVVATVGVIAVAAAWYAAFPVTVPLSVGIGVLLNVLVKGVSMQKITIDPVFIVGASLASFVLAPYFLASPLIALTAQAKTTSASAQANSTPVAQPSSASQSSHRDHGRSGTGGSRRNANSDRVPSAHRAAKGTATPGSKKHARTAGSGRSVSKERSHE</sequence>
<keyword evidence="3" id="KW-0732">Signal</keyword>
<dbReference type="EMBL" id="CP092362">
    <property type="protein sequence ID" value="ULN42532.1"/>
    <property type="molecule type" value="Genomic_DNA"/>
</dbReference>
<keyword evidence="2" id="KW-1133">Transmembrane helix</keyword>
<feature type="transmembrane region" description="Helical" evidence="2">
    <location>
        <begin position="98"/>
        <end position="122"/>
    </location>
</feature>
<feature type="signal peptide" evidence="3">
    <location>
        <begin position="1"/>
        <end position="25"/>
    </location>
</feature>